<dbReference type="AlphaFoldDB" id="A0A0A1UP89"/>
<feature type="region of interest" description="Disordered" evidence="1">
    <location>
        <begin position="883"/>
        <end position="908"/>
    </location>
</feature>
<evidence type="ECO:0000259" key="2">
    <source>
        <dbReference type="Pfam" id="PF12255"/>
    </source>
</evidence>
<dbReference type="Pfam" id="PF12255">
    <property type="entry name" value="TcdB_toxin_midC"/>
    <property type="match status" value="1"/>
</dbReference>
<name>A0A0A1UP89_9HYPO</name>
<accession>A0A0A1UP89</accession>
<protein>
    <submittedName>
        <fullName evidence="4">Insecticide toxin TcdB</fullName>
    </submittedName>
</protein>
<dbReference type="HOGENOM" id="CLU_014827_0_0_1"/>
<evidence type="ECO:0000313" key="4">
    <source>
        <dbReference type="EMBL" id="EXU97263.1"/>
    </source>
</evidence>
<feature type="domain" description="Insecticide toxin TcdB middle/N-terminal" evidence="3">
    <location>
        <begin position="274"/>
        <end position="398"/>
    </location>
</feature>
<dbReference type="InterPro" id="IPR022045">
    <property type="entry name" value="TcdB_toxin_mid/N"/>
</dbReference>
<evidence type="ECO:0000259" key="3">
    <source>
        <dbReference type="Pfam" id="PF12256"/>
    </source>
</evidence>
<dbReference type="eggNOG" id="ENOG502QUQU">
    <property type="taxonomic scope" value="Eukaryota"/>
</dbReference>
<dbReference type="EMBL" id="JELW01000039">
    <property type="protein sequence ID" value="EXU97263.1"/>
    <property type="molecule type" value="Genomic_DNA"/>
</dbReference>
<reference evidence="4 5" key="1">
    <citation type="submission" date="2014-02" db="EMBL/GenBank/DDBJ databases">
        <title>The genome sequence of the entomopathogenic fungus Metarhizium robertsii ARSEF 2575.</title>
        <authorList>
            <person name="Giuliano Garisto Donzelli B."/>
            <person name="Roe B.A."/>
            <person name="Macmil S.L."/>
            <person name="Krasnoff S.B."/>
            <person name="Gibson D.M."/>
        </authorList>
    </citation>
    <scope>NUCLEOTIDE SEQUENCE [LARGE SCALE GENOMIC DNA]</scope>
    <source>
        <strain evidence="4 5">ARSEF 2575</strain>
    </source>
</reference>
<dbReference type="Proteomes" id="UP000030151">
    <property type="component" value="Unassembled WGS sequence"/>
</dbReference>
<sequence>MWPGITMEIMILTDRHPHDRTHGYAGMILSPSTAPALSLQSFGKLPTGLGSDKYQWVDLDGEGIAGVLTEQGNAWFYKRNFGDAELGPLETVAQKPSSIPLNGKSQLLDLGGNGQLSLVDFSGVTPGFFKKIANEDWSSFTPFKFLPNIRWDDPTLLVIDLTDGFAPMEHRRVSLDERIGPRIVLGDDETSIHLADMSGDGLLDIVRIPNSEICYWLNLGYGRLGRFSQSRIRLADIDGSGTTDLVYLGLDDIKIFFNQSGSSFSDPYCMVQTPRVDNLSDVRIVDLFGTGTPCILWSSPNPSDYGHHVGYIDLLGGQKPHLLISSQNNLGAETRIQYASSTKFYLQDRAARTPWVTNLPFPVHVVESVENVDRHHGFFDTFEREFRGFGMVEQYDTEEFDISLGGSVSVPARDNTTTSIDLASHVPPVLTKTWYYTGAFLERQTMAGRFQQEYYKEPRLSEEQTAAMLLAEVEEVPTSIRLTASNRVPFSATNLEARESCRVLKGTVLRVELYALDAKTGDNGSVQTGNPYSVSAQNYSVEILQPQGTNRHGAFMRTMYSVSGIPSPTANPRVTHEFALEVNEFGVPTKSAEVYYGRRHKDPRPLLTDDEKEKQRKLSITYKEKDFLNVILGQDTNRTPISCEARTYELYNIARESKINHITNLFSFEEIQEKIATAEDGNHDLPFEDFDGTSATDPSQSYRRLTSISRTYYRSDDLSHILPLRTIESMVLQSTIYRLALTESLATNNFVGAGKVSQTELDDILENDLFYSPNSGDSPAAEMAFAQQHFFNIHRFLSPFHRDNFNTDTTDVRQDPFGNLITVGELLQPWMVMDHDQNRSAVAYDVLGIMTRFMYDVFAFFRTKDQEQPQPAAASNLTCETHASDLQPGRRPGIQYSFSYSDGFGREI</sequence>
<organism evidence="4 5">
    <name type="scientific">Metarhizium robertsii</name>
    <dbReference type="NCBI Taxonomy" id="568076"/>
    <lineage>
        <taxon>Eukaryota</taxon>
        <taxon>Fungi</taxon>
        <taxon>Dikarya</taxon>
        <taxon>Ascomycota</taxon>
        <taxon>Pezizomycotina</taxon>
        <taxon>Sordariomycetes</taxon>
        <taxon>Hypocreomycetidae</taxon>
        <taxon>Hypocreales</taxon>
        <taxon>Clavicipitaceae</taxon>
        <taxon>Metarhizium</taxon>
    </lineage>
</organism>
<dbReference type="InterPro" id="IPR022044">
    <property type="entry name" value="TcdB_toxin_mid/C"/>
</dbReference>
<proteinExistence type="predicted"/>
<dbReference type="SUPFAM" id="SSF69318">
    <property type="entry name" value="Integrin alpha N-terminal domain"/>
    <property type="match status" value="1"/>
</dbReference>
<gene>
    <name evidence="4" type="ORF">X797_009716</name>
</gene>
<dbReference type="InterPro" id="IPR028994">
    <property type="entry name" value="Integrin_alpha_N"/>
</dbReference>
<evidence type="ECO:0000313" key="5">
    <source>
        <dbReference type="Proteomes" id="UP000030151"/>
    </source>
</evidence>
<comment type="caution">
    <text evidence="4">The sequence shown here is derived from an EMBL/GenBank/DDBJ whole genome shotgun (WGS) entry which is preliminary data.</text>
</comment>
<dbReference type="Pfam" id="PF12256">
    <property type="entry name" value="TcdB_toxin_midN"/>
    <property type="match status" value="1"/>
</dbReference>
<evidence type="ECO:0000256" key="1">
    <source>
        <dbReference type="SAM" id="MobiDB-lite"/>
    </source>
</evidence>
<feature type="domain" description="Insecticide toxin TcdB middle/C-terminal" evidence="2">
    <location>
        <begin position="501"/>
        <end position="635"/>
    </location>
</feature>